<comment type="catalytic activity">
    <reaction evidence="9 10">
        <text>L-glutamine + H2O = L-glutamate + NH4(+)</text>
        <dbReference type="Rhea" id="RHEA:15889"/>
        <dbReference type="ChEBI" id="CHEBI:15377"/>
        <dbReference type="ChEBI" id="CHEBI:28938"/>
        <dbReference type="ChEBI" id="CHEBI:29985"/>
        <dbReference type="ChEBI" id="CHEBI:58359"/>
        <dbReference type="EC" id="3.5.1.2"/>
    </reaction>
</comment>
<dbReference type="GO" id="GO:0004359">
    <property type="term" value="F:glutaminase activity"/>
    <property type="evidence" value="ECO:0007669"/>
    <property type="project" value="UniProtKB-EC"/>
</dbReference>
<dbReference type="OrthoDB" id="9807137at2"/>
<comment type="function">
    <text evidence="10">IGPS catalyzes the conversion of PRFAR and glutamine to IGP, AICAR and glutamate. The HisH subunit catalyzes the hydrolysis of glutamine to glutamate and ammonia as part of the synthesis of IGP and AICAR. The resulting ammonia molecule is channeled to the active site of HisF.</text>
</comment>
<evidence type="ECO:0000256" key="7">
    <source>
        <dbReference type="ARBA" id="ARBA00023239"/>
    </source>
</evidence>
<dbReference type="EMBL" id="SLZY01000003">
    <property type="protein sequence ID" value="TCS72907.1"/>
    <property type="molecule type" value="Genomic_DNA"/>
</dbReference>
<dbReference type="EC" id="3.5.1.2" evidence="10"/>
<evidence type="ECO:0000256" key="6">
    <source>
        <dbReference type="ARBA" id="ARBA00023102"/>
    </source>
</evidence>
<evidence type="ECO:0000256" key="5">
    <source>
        <dbReference type="ARBA" id="ARBA00022962"/>
    </source>
</evidence>
<dbReference type="NCBIfam" id="TIGR01855">
    <property type="entry name" value="IMP_synth_hisH"/>
    <property type="match status" value="1"/>
</dbReference>
<keyword evidence="14" id="KW-1185">Reference proteome</keyword>
<feature type="active site" evidence="10 11">
    <location>
        <position position="192"/>
    </location>
</feature>
<dbReference type="GO" id="GO:0005737">
    <property type="term" value="C:cytoplasm"/>
    <property type="evidence" value="ECO:0007669"/>
    <property type="project" value="UniProtKB-SubCell"/>
</dbReference>
<dbReference type="InterPro" id="IPR029062">
    <property type="entry name" value="Class_I_gatase-like"/>
</dbReference>
<dbReference type="HAMAP" id="MF_00278">
    <property type="entry name" value="HisH"/>
    <property type="match status" value="1"/>
</dbReference>
<dbReference type="AlphaFoldDB" id="A0A4V2UQV7"/>
<comment type="catalytic activity">
    <reaction evidence="8 10">
        <text>5-[(5-phospho-1-deoxy-D-ribulos-1-ylimino)methylamino]-1-(5-phospho-beta-D-ribosyl)imidazole-4-carboxamide + L-glutamine = D-erythro-1-(imidazol-4-yl)glycerol 3-phosphate + 5-amino-1-(5-phospho-beta-D-ribosyl)imidazole-4-carboxamide + L-glutamate + H(+)</text>
        <dbReference type="Rhea" id="RHEA:24793"/>
        <dbReference type="ChEBI" id="CHEBI:15378"/>
        <dbReference type="ChEBI" id="CHEBI:29985"/>
        <dbReference type="ChEBI" id="CHEBI:58278"/>
        <dbReference type="ChEBI" id="CHEBI:58359"/>
        <dbReference type="ChEBI" id="CHEBI:58475"/>
        <dbReference type="ChEBI" id="CHEBI:58525"/>
        <dbReference type="EC" id="4.3.2.10"/>
    </reaction>
</comment>
<evidence type="ECO:0000256" key="11">
    <source>
        <dbReference type="PIRSR" id="PIRSR000495-1"/>
    </source>
</evidence>
<sequence>MPDVAVIDYGMGNLHSVAKAIEHVAPKAEVVVTDDPDLIARAGRVVFPGQGAARDCMAEIDRRGLRGAIVEASRTKPFLGICMGLQVLFEHSEEGDTPCLGLLPGRVLRFPDEAMHDTQGKRLKVPHMGWNNVYRMMEHPLWAGIEDGARFYFVHSYYVEPASPDVVAGMSHYPFAFTCAVAQDNLFAVQFHPEKSQAAGLRLLGNFITWEGK</sequence>
<dbReference type="RefSeq" id="WP_126461867.1">
    <property type="nucleotide sequence ID" value="NZ_AP018721.1"/>
</dbReference>
<protein>
    <recommendedName>
        <fullName evidence="10">Imidazole glycerol phosphate synthase subunit HisH</fullName>
        <ecNumber evidence="10">4.3.2.10</ecNumber>
    </recommendedName>
    <alternativeName>
        <fullName evidence="10">IGP synthase glutaminase subunit</fullName>
        <ecNumber evidence="10">3.5.1.2</ecNumber>
    </alternativeName>
    <alternativeName>
        <fullName evidence="10">IGP synthase subunit HisH</fullName>
    </alternativeName>
    <alternativeName>
        <fullName evidence="10">ImGP synthase subunit HisH</fullName>
        <shortName evidence="10">IGPS subunit HisH</shortName>
    </alternativeName>
</protein>
<dbReference type="Gene3D" id="3.40.50.880">
    <property type="match status" value="1"/>
</dbReference>
<feature type="active site" description="Nucleophile" evidence="10 11">
    <location>
        <position position="82"/>
    </location>
</feature>
<dbReference type="PANTHER" id="PTHR42701">
    <property type="entry name" value="IMIDAZOLE GLYCEROL PHOSPHATE SYNTHASE SUBUNIT HISH"/>
    <property type="match status" value="1"/>
</dbReference>
<evidence type="ECO:0000256" key="10">
    <source>
        <dbReference type="HAMAP-Rule" id="MF_00278"/>
    </source>
</evidence>
<dbReference type="EC" id="4.3.2.10" evidence="10"/>
<gene>
    <name evidence="10" type="primary">hisH</name>
    <name evidence="13" type="ORF">EDC61_10329</name>
</gene>
<comment type="pathway">
    <text evidence="1 10">Amino-acid biosynthesis; L-histidine biosynthesis; L-histidine from 5-phospho-alpha-D-ribose 1-diphosphate: step 5/9.</text>
</comment>
<dbReference type="CDD" id="cd01748">
    <property type="entry name" value="GATase1_IGP_Synthase"/>
    <property type="match status" value="1"/>
</dbReference>
<dbReference type="InterPro" id="IPR017926">
    <property type="entry name" value="GATASE"/>
</dbReference>
<organism evidence="13 14">
    <name type="scientific">Sulfuritortus calidifontis</name>
    <dbReference type="NCBI Taxonomy" id="1914471"/>
    <lineage>
        <taxon>Bacteria</taxon>
        <taxon>Pseudomonadati</taxon>
        <taxon>Pseudomonadota</taxon>
        <taxon>Betaproteobacteria</taxon>
        <taxon>Nitrosomonadales</taxon>
        <taxon>Thiobacillaceae</taxon>
        <taxon>Sulfuritortus</taxon>
    </lineage>
</organism>
<evidence type="ECO:0000256" key="1">
    <source>
        <dbReference type="ARBA" id="ARBA00005091"/>
    </source>
</evidence>
<keyword evidence="3 10" id="KW-0028">Amino-acid biosynthesis</keyword>
<evidence type="ECO:0000259" key="12">
    <source>
        <dbReference type="Pfam" id="PF00117"/>
    </source>
</evidence>
<dbReference type="PROSITE" id="PS51273">
    <property type="entry name" value="GATASE_TYPE_1"/>
    <property type="match status" value="1"/>
</dbReference>
<evidence type="ECO:0000256" key="2">
    <source>
        <dbReference type="ARBA" id="ARBA00022490"/>
    </source>
</evidence>
<evidence type="ECO:0000256" key="9">
    <source>
        <dbReference type="ARBA" id="ARBA00049534"/>
    </source>
</evidence>
<comment type="caution">
    <text evidence="13">The sequence shown here is derived from an EMBL/GenBank/DDBJ whole genome shotgun (WGS) entry which is preliminary data.</text>
</comment>
<keyword evidence="6 10" id="KW-0368">Histidine biosynthesis</keyword>
<dbReference type="PANTHER" id="PTHR42701:SF2">
    <property type="entry name" value="IMIDAZOLE GLYCEROL PHOSPHATE SYNTHASE SUBUNIT HISH 1"/>
    <property type="match status" value="1"/>
</dbReference>
<evidence type="ECO:0000313" key="14">
    <source>
        <dbReference type="Proteomes" id="UP000295135"/>
    </source>
</evidence>
<name>A0A4V2UQV7_9PROT</name>
<evidence type="ECO:0000256" key="8">
    <source>
        <dbReference type="ARBA" id="ARBA00047838"/>
    </source>
</evidence>
<feature type="active site" evidence="10 11">
    <location>
        <position position="194"/>
    </location>
</feature>
<dbReference type="PIRSF" id="PIRSF000495">
    <property type="entry name" value="Amidotransf_hisH"/>
    <property type="match status" value="1"/>
</dbReference>
<comment type="subcellular location">
    <subcellularLocation>
        <location evidence="10">Cytoplasm</location>
    </subcellularLocation>
</comment>
<dbReference type="InterPro" id="IPR010139">
    <property type="entry name" value="Imidazole-glycPsynth_HisH"/>
</dbReference>
<dbReference type="UniPathway" id="UPA00031">
    <property type="reaction ID" value="UER00010"/>
</dbReference>
<dbReference type="GO" id="GO:0000107">
    <property type="term" value="F:imidazoleglycerol-phosphate synthase activity"/>
    <property type="evidence" value="ECO:0007669"/>
    <property type="project" value="UniProtKB-UniRule"/>
</dbReference>
<evidence type="ECO:0000313" key="13">
    <source>
        <dbReference type="EMBL" id="TCS72907.1"/>
    </source>
</evidence>
<dbReference type="Pfam" id="PF00117">
    <property type="entry name" value="GATase"/>
    <property type="match status" value="1"/>
</dbReference>
<keyword evidence="2 10" id="KW-0963">Cytoplasm</keyword>
<accession>A0A4V2UQV7</accession>
<dbReference type="Proteomes" id="UP000295135">
    <property type="component" value="Unassembled WGS sequence"/>
</dbReference>
<proteinExistence type="inferred from homology"/>
<feature type="domain" description="Glutamine amidotransferase" evidence="12">
    <location>
        <begin position="6"/>
        <end position="207"/>
    </location>
</feature>
<dbReference type="SUPFAM" id="SSF52317">
    <property type="entry name" value="Class I glutamine amidotransferase-like"/>
    <property type="match status" value="1"/>
</dbReference>
<comment type="subunit">
    <text evidence="10">Heterodimer of HisH and HisF.</text>
</comment>
<evidence type="ECO:0000256" key="3">
    <source>
        <dbReference type="ARBA" id="ARBA00022605"/>
    </source>
</evidence>
<keyword evidence="5 10" id="KW-0315">Glutamine amidotransferase</keyword>
<dbReference type="GO" id="GO:0016829">
    <property type="term" value="F:lyase activity"/>
    <property type="evidence" value="ECO:0007669"/>
    <property type="project" value="UniProtKB-KW"/>
</dbReference>
<keyword evidence="7 10" id="KW-0456">Lyase</keyword>
<dbReference type="GO" id="GO:0000105">
    <property type="term" value="P:L-histidine biosynthetic process"/>
    <property type="evidence" value="ECO:0007669"/>
    <property type="project" value="UniProtKB-UniRule"/>
</dbReference>
<keyword evidence="4 10" id="KW-0378">Hydrolase</keyword>
<reference evidence="13 14" key="1">
    <citation type="submission" date="2019-03" db="EMBL/GenBank/DDBJ databases">
        <title>Genomic Encyclopedia of Type Strains, Phase IV (KMG-IV): sequencing the most valuable type-strain genomes for metagenomic binning, comparative biology and taxonomic classification.</title>
        <authorList>
            <person name="Goeker M."/>
        </authorList>
    </citation>
    <scope>NUCLEOTIDE SEQUENCE [LARGE SCALE GENOMIC DNA]</scope>
    <source>
        <strain evidence="13 14">DSM 103923</strain>
    </source>
</reference>
<evidence type="ECO:0000256" key="4">
    <source>
        <dbReference type="ARBA" id="ARBA00022801"/>
    </source>
</evidence>